<evidence type="ECO:0000313" key="3">
    <source>
        <dbReference type="Proteomes" id="UP001595975"/>
    </source>
</evidence>
<reference evidence="3" key="1">
    <citation type="journal article" date="2019" name="Int. J. Syst. Evol. Microbiol.">
        <title>The Global Catalogue of Microorganisms (GCM) 10K type strain sequencing project: providing services to taxonomists for standard genome sequencing and annotation.</title>
        <authorList>
            <consortium name="The Broad Institute Genomics Platform"/>
            <consortium name="The Broad Institute Genome Sequencing Center for Infectious Disease"/>
            <person name="Wu L."/>
            <person name="Ma J."/>
        </authorList>
    </citation>
    <scope>NUCLEOTIDE SEQUENCE [LARGE SCALE GENOMIC DNA]</scope>
    <source>
        <strain evidence="3">CGMCC 4.1437</strain>
    </source>
</reference>
<proteinExistence type="predicted"/>
<gene>
    <name evidence="2" type="ORF">ACFP3U_31570</name>
</gene>
<protein>
    <submittedName>
        <fullName evidence="2">Uncharacterized protein</fullName>
    </submittedName>
</protein>
<evidence type="ECO:0000256" key="1">
    <source>
        <dbReference type="SAM" id="MobiDB-lite"/>
    </source>
</evidence>
<dbReference type="RefSeq" id="WP_380229162.1">
    <property type="nucleotide sequence ID" value="NZ_JBHSOF010000058.1"/>
</dbReference>
<name>A0ABW0XEJ6_9ACTN</name>
<organism evidence="2 3">
    <name type="scientific">Kitasatospora misakiensis</name>
    <dbReference type="NCBI Taxonomy" id="67330"/>
    <lineage>
        <taxon>Bacteria</taxon>
        <taxon>Bacillati</taxon>
        <taxon>Actinomycetota</taxon>
        <taxon>Actinomycetes</taxon>
        <taxon>Kitasatosporales</taxon>
        <taxon>Streptomycetaceae</taxon>
        <taxon>Kitasatospora</taxon>
    </lineage>
</organism>
<sequence length="81" mass="8147">MTTATAPAAIRPLAAVHLREALTAAVRTVLAESAAERATRTAGPDTAPPDGGEGAPTPADARPVPLAIVLAFPEGRVRRAA</sequence>
<keyword evidence="3" id="KW-1185">Reference proteome</keyword>
<evidence type="ECO:0000313" key="2">
    <source>
        <dbReference type="EMBL" id="MFC5667496.1"/>
    </source>
</evidence>
<dbReference type="EMBL" id="JBHSOF010000058">
    <property type="protein sequence ID" value="MFC5667496.1"/>
    <property type="molecule type" value="Genomic_DNA"/>
</dbReference>
<comment type="caution">
    <text evidence="2">The sequence shown here is derived from an EMBL/GenBank/DDBJ whole genome shotgun (WGS) entry which is preliminary data.</text>
</comment>
<feature type="region of interest" description="Disordered" evidence="1">
    <location>
        <begin position="32"/>
        <end position="63"/>
    </location>
</feature>
<accession>A0ABW0XEJ6</accession>
<dbReference type="Proteomes" id="UP001595975">
    <property type="component" value="Unassembled WGS sequence"/>
</dbReference>